<dbReference type="Pfam" id="PF00304">
    <property type="entry name" value="Gamma-thionin"/>
    <property type="match status" value="1"/>
</dbReference>
<dbReference type="InterPro" id="IPR003614">
    <property type="entry name" value="Knottins"/>
</dbReference>
<dbReference type="PANTHER" id="PTHR33147:SF133">
    <property type="entry name" value="DEFENSIN-LIKE PROTEIN 6-RELATED"/>
    <property type="match status" value="1"/>
</dbReference>
<dbReference type="Proteomes" id="UP000265566">
    <property type="component" value="Chromosome 3"/>
</dbReference>
<dbReference type="SMART" id="SM00505">
    <property type="entry name" value="Knot1"/>
    <property type="match status" value="1"/>
</dbReference>
<keyword evidence="3" id="KW-0732">Signal</keyword>
<dbReference type="PANTHER" id="PTHR33147">
    <property type="entry name" value="DEFENSIN-LIKE PROTEIN 1"/>
    <property type="match status" value="1"/>
</dbReference>
<accession>A0A396IWU6</accession>
<organism evidence="6 7">
    <name type="scientific">Medicago truncatula</name>
    <name type="common">Barrel medic</name>
    <name type="synonym">Medicago tribuloides</name>
    <dbReference type="NCBI Taxonomy" id="3880"/>
    <lineage>
        <taxon>Eukaryota</taxon>
        <taxon>Viridiplantae</taxon>
        <taxon>Streptophyta</taxon>
        <taxon>Embryophyta</taxon>
        <taxon>Tracheophyta</taxon>
        <taxon>Spermatophyta</taxon>
        <taxon>Magnoliopsida</taxon>
        <taxon>eudicotyledons</taxon>
        <taxon>Gunneridae</taxon>
        <taxon>Pentapetalae</taxon>
        <taxon>rosids</taxon>
        <taxon>fabids</taxon>
        <taxon>Fabales</taxon>
        <taxon>Fabaceae</taxon>
        <taxon>Papilionoideae</taxon>
        <taxon>50 kb inversion clade</taxon>
        <taxon>NPAAA clade</taxon>
        <taxon>Hologalegina</taxon>
        <taxon>IRL clade</taxon>
        <taxon>Trifolieae</taxon>
        <taxon>Medicago</taxon>
    </lineage>
</organism>
<evidence type="ECO:0000313" key="6">
    <source>
        <dbReference type="EMBL" id="RHN70022.1"/>
    </source>
</evidence>
<dbReference type="EMBL" id="PSQE01000003">
    <property type="protein sequence ID" value="RHN70022.1"/>
    <property type="molecule type" value="Genomic_DNA"/>
</dbReference>
<gene>
    <name evidence="6" type="ORF">MtrunA17_Chr3g0131081</name>
</gene>
<dbReference type="Gramene" id="rna18562">
    <property type="protein sequence ID" value="RHN70022.1"/>
    <property type="gene ID" value="gene18562"/>
</dbReference>
<dbReference type="PROSITE" id="PS00940">
    <property type="entry name" value="GAMMA_THIONIN"/>
    <property type="match status" value="1"/>
</dbReference>
<name>A0A396IWU6_MEDTR</name>
<keyword evidence="4" id="KW-1015">Disulfide bond</keyword>
<evidence type="ECO:0000313" key="7">
    <source>
        <dbReference type="Proteomes" id="UP000265566"/>
    </source>
</evidence>
<evidence type="ECO:0000256" key="3">
    <source>
        <dbReference type="ARBA" id="ARBA00022729"/>
    </source>
</evidence>
<dbReference type="CDD" id="cd00107">
    <property type="entry name" value="Knot1"/>
    <property type="match status" value="1"/>
</dbReference>
<dbReference type="GO" id="GO:0031640">
    <property type="term" value="P:killing of cells of another organism"/>
    <property type="evidence" value="ECO:0007669"/>
    <property type="project" value="UniProtKB-KW"/>
</dbReference>
<proteinExistence type="predicted"/>
<dbReference type="SUPFAM" id="SSF57095">
    <property type="entry name" value="Scorpion toxin-like"/>
    <property type="match status" value="1"/>
</dbReference>
<feature type="domain" description="Knottins-like" evidence="5">
    <location>
        <begin position="41"/>
        <end position="86"/>
    </location>
</feature>
<dbReference type="InterPro" id="IPR036574">
    <property type="entry name" value="Scorpion_toxin-like_sf"/>
</dbReference>
<dbReference type="PRINTS" id="PR00288">
    <property type="entry name" value="PUROTHIONIN"/>
</dbReference>
<comment type="caution">
    <text evidence="6">The sequence shown here is derived from an EMBL/GenBank/DDBJ whole genome shotgun (WGS) entry which is preliminary data.</text>
</comment>
<dbReference type="AlphaFoldDB" id="A0A396IWU6"/>
<keyword evidence="1" id="KW-0929">Antimicrobial</keyword>
<reference evidence="7" key="1">
    <citation type="journal article" date="2018" name="Nat. Plants">
        <title>Whole-genome landscape of Medicago truncatula symbiotic genes.</title>
        <authorList>
            <person name="Pecrix Y."/>
            <person name="Staton S.E."/>
            <person name="Sallet E."/>
            <person name="Lelandais-Briere C."/>
            <person name="Moreau S."/>
            <person name="Carrere S."/>
            <person name="Blein T."/>
            <person name="Jardinaud M.F."/>
            <person name="Latrasse D."/>
            <person name="Zouine M."/>
            <person name="Zahm M."/>
            <person name="Kreplak J."/>
            <person name="Mayjonade B."/>
            <person name="Satge C."/>
            <person name="Perez M."/>
            <person name="Cauet S."/>
            <person name="Marande W."/>
            <person name="Chantry-Darmon C."/>
            <person name="Lopez-Roques C."/>
            <person name="Bouchez O."/>
            <person name="Berard A."/>
            <person name="Debelle F."/>
            <person name="Munos S."/>
            <person name="Bendahmane A."/>
            <person name="Berges H."/>
            <person name="Niebel A."/>
            <person name="Buitink J."/>
            <person name="Frugier F."/>
            <person name="Benhamed M."/>
            <person name="Crespi M."/>
            <person name="Gouzy J."/>
            <person name="Gamas P."/>
        </authorList>
    </citation>
    <scope>NUCLEOTIDE SEQUENCE [LARGE SCALE GENOMIC DNA]</scope>
    <source>
        <strain evidence="7">cv. Jemalong A17</strain>
    </source>
</reference>
<evidence type="ECO:0000259" key="5">
    <source>
        <dbReference type="SMART" id="SM00505"/>
    </source>
</evidence>
<evidence type="ECO:0000256" key="4">
    <source>
        <dbReference type="ARBA" id="ARBA00023157"/>
    </source>
</evidence>
<evidence type="ECO:0000256" key="1">
    <source>
        <dbReference type="ARBA" id="ARBA00022529"/>
    </source>
</evidence>
<keyword evidence="2" id="KW-0295">Fungicide</keyword>
<dbReference type="OrthoDB" id="1063609at2759"/>
<dbReference type="Gene3D" id="3.30.30.10">
    <property type="entry name" value="Knottin, scorpion toxin-like"/>
    <property type="match status" value="1"/>
</dbReference>
<dbReference type="GO" id="GO:0050832">
    <property type="term" value="P:defense response to fungus"/>
    <property type="evidence" value="ECO:0007669"/>
    <property type="project" value="UniProtKB-KW"/>
</dbReference>
<sequence length="86" mass="9513">MLLSDKSCTLKTIYKKITSISLIVEKKTASREVAMHAEARMCESQSHGFKGACVGDHNCALVCRNEGFSGGRCQGLRHRCFCTRLC</sequence>
<protein>
    <submittedName>
        <fullName evidence="6">Putative defensin, plant</fullName>
    </submittedName>
</protein>
<evidence type="ECO:0000256" key="2">
    <source>
        <dbReference type="ARBA" id="ARBA00022577"/>
    </source>
</evidence>
<dbReference type="InterPro" id="IPR008176">
    <property type="entry name" value="Defensin_plant"/>
</dbReference>